<organism evidence="5 6">
    <name type="scientific">Reyranella soli</name>
    <dbReference type="NCBI Taxonomy" id="1230389"/>
    <lineage>
        <taxon>Bacteria</taxon>
        <taxon>Pseudomonadati</taxon>
        <taxon>Pseudomonadota</taxon>
        <taxon>Alphaproteobacteria</taxon>
        <taxon>Hyphomicrobiales</taxon>
        <taxon>Reyranellaceae</taxon>
        <taxon>Reyranella</taxon>
    </lineage>
</organism>
<proteinExistence type="inferred from homology"/>
<dbReference type="PIRSF" id="PIRSF002741">
    <property type="entry name" value="MppA"/>
    <property type="match status" value="1"/>
</dbReference>
<dbReference type="InterPro" id="IPR039424">
    <property type="entry name" value="SBP_5"/>
</dbReference>
<keyword evidence="6" id="KW-1185">Reference proteome</keyword>
<feature type="domain" description="Solute-binding protein family 5" evidence="4">
    <location>
        <begin position="82"/>
        <end position="434"/>
    </location>
</feature>
<dbReference type="Pfam" id="PF00496">
    <property type="entry name" value="SBP_bac_5"/>
    <property type="match status" value="1"/>
</dbReference>
<name>A0A512N5J0_9HYPH</name>
<dbReference type="CDD" id="cd08515">
    <property type="entry name" value="PBP2_NikA_DppA_OppA_like_10"/>
    <property type="match status" value="1"/>
</dbReference>
<dbReference type="GO" id="GO:0043190">
    <property type="term" value="C:ATP-binding cassette (ABC) transporter complex"/>
    <property type="evidence" value="ECO:0007669"/>
    <property type="project" value="InterPro"/>
</dbReference>
<dbReference type="Gene3D" id="3.40.190.10">
    <property type="entry name" value="Periplasmic binding protein-like II"/>
    <property type="match status" value="1"/>
</dbReference>
<dbReference type="PANTHER" id="PTHR30290">
    <property type="entry name" value="PERIPLASMIC BINDING COMPONENT OF ABC TRANSPORTER"/>
    <property type="match status" value="1"/>
</dbReference>
<protein>
    <submittedName>
        <fullName evidence="5">ABC transporter substrate-binding protein</fullName>
    </submittedName>
</protein>
<evidence type="ECO:0000256" key="2">
    <source>
        <dbReference type="ARBA" id="ARBA00005695"/>
    </source>
</evidence>
<dbReference type="RefSeq" id="WP_147147601.1">
    <property type="nucleotide sequence ID" value="NZ_BKAJ01000027.1"/>
</dbReference>
<dbReference type="PANTHER" id="PTHR30290:SF38">
    <property type="entry name" value="D,D-DIPEPTIDE-BINDING PERIPLASMIC PROTEIN DDPA-RELATED"/>
    <property type="match status" value="1"/>
</dbReference>
<evidence type="ECO:0000313" key="6">
    <source>
        <dbReference type="Proteomes" id="UP000321058"/>
    </source>
</evidence>
<evidence type="ECO:0000259" key="4">
    <source>
        <dbReference type="Pfam" id="PF00496"/>
    </source>
</evidence>
<keyword evidence="3" id="KW-0732">Signal</keyword>
<dbReference type="SUPFAM" id="SSF53850">
    <property type="entry name" value="Periplasmic binding protein-like II"/>
    <property type="match status" value="1"/>
</dbReference>
<dbReference type="Gene3D" id="3.10.105.10">
    <property type="entry name" value="Dipeptide-binding Protein, Domain 3"/>
    <property type="match status" value="1"/>
</dbReference>
<reference evidence="5 6" key="1">
    <citation type="submission" date="2019-07" db="EMBL/GenBank/DDBJ databases">
        <title>Whole genome shotgun sequence of Reyranella soli NBRC 108950.</title>
        <authorList>
            <person name="Hosoyama A."/>
            <person name="Uohara A."/>
            <person name="Ohji S."/>
            <person name="Ichikawa N."/>
        </authorList>
    </citation>
    <scope>NUCLEOTIDE SEQUENCE [LARGE SCALE GENOMIC DNA]</scope>
    <source>
        <strain evidence="5 6">NBRC 108950</strain>
    </source>
</reference>
<accession>A0A512N5J0</accession>
<dbReference type="GO" id="GO:0030288">
    <property type="term" value="C:outer membrane-bounded periplasmic space"/>
    <property type="evidence" value="ECO:0007669"/>
    <property type="project" value="UniProtKB-ARBA"/>
</dbReference>
<dbReference type="GO" id="GO:0015833">
    <property type="term" value="P:peptide transport"/>
    <property type="evidence" value="ECO:0007669"/>
    <property type="project" value="TreeGrafter"/>
</dbReference>
<comment type="subcellular location">
    <subcellularLocation>
        <location evidence="1">Periplasm</location>
    </subcellularLocation>
</comment>
<dbReference type="OrthoDB" id="5894719at2"/>
<dbReference type="GO" id="GO:1904680">
    <property type="term" value="F:peptide transmembrane transporter activity"/>
    <property type="evidence" value="ECO:0007669"/>
    <property type="project" value="TreeGrafter"/>
</dbReference>
<evidence type="ECO:0000256" key="1">
    <source>
        <dbReference type="ARBA" id="ARBA00004418"/>
    </source>
</evidence>
<evidence type="ECO:0000313" key="5">
    <source>
        <dbReference type="EMBL" id="GEP54236.1"/>
    </source>
</evidence>
<dbReference type="InterPro" id="IPR030678">
    <property type="entry name" value="Peptide/Ni-bd"/>
</dbReference>
<sequence length="518" mass="58333">MGRVSRRHVLEGGLAAPFVLSRGALAQNDQRPRLRIAVADLPPTLEPARELSNVGTRVVYSIYDTLLRRDFLGATDGGGSSLKPHLATGWERRSSRELVVTLREDVRFHNGDTLTAEDVTFTFRQGRMWGDAPLFPEARAFFGVLEAVEPLGPYQLLFRTRQPDVLLEHRLASWASQIINRRAYEELGQTRFALAPVGTGPYKVRRFRLGERLELEAFNAYWMGRPTAREVVFQSVPEVATRAAGLASGEFDLVTNVPPDQIGEFERMRHAEPRSVVLANSHLITFDERGPAMADKRVRQALSLAIDRRLLVDTLWLGRAVVPPGHNYPEYGDMFLSGRTLRHDPEAARRLLKAAGYSGERIVYRTLPNYYTNALRVAQIVIEMWKAVGINAALQVVENFSQMQAAGQQVGNTSNSTRFPDPLGALWPSWGPDSGPQRRGEWTTTTAFNEAGRALEVETDLARRRTLFGQMLDAWEDECPATIIYQPLESYGVRKNVSWRPYTFYFMDLRPDNLSFAG</sequence>
<comment type="caution">
    <text evidence="5">The sequence shown here is derived from an EMBL/GenBank/DDBJ whole genome shotgun (WGS) entry which is preliminary data.</text>
</comment>
<evidence type="ECO:0000256" key="3">
    <source>
        <dbReference type="ARBA" id="ARBA00022729"/>
    </source>
</evidence>
<dbReference type="AlphaFoldDB" id="A0A512N5J0"/>
<gene>
    <name evidence="5" type="primary">accA_1</name>
    <name evidence="5" type="ORF">RSO01_14020</name>
</gene>
<dbReference type="InterPro" id="IPR000914">
    <property type="entry name" value="SBP_5_dom"/>
</dbReference>
<dbReference type="EMBL" id="BKAJ01000027">
    <property type="protein sequence ID" value="GEP54236.1"/>
    <property type="molecule type" value="Genomic_DNA"/>
</dbReference>
<comment type="similarity">
    <text evidence="2">Belongs to the bacterial solute-binding protein 5 family.</text>
</comment>
<dbReference type="Proteomes" id="UP000321058">
    <property type="component" value="Unassembled WGS sequence"/>
</dbReference>
<dbReference type="Gene3D" id="3.90.76.10">
    <property type="entry name" value="Dipeptide-binding Protein, Domain 1"/>
    <property type="match status" value="1"/>
</dbReference>